<evidence type="ECO:0000256" key="8">
    <source>
        <dbReference type="ARBA" id="ARBA00023273"/>
    </source>
</evidence>
<protein>
    <recommendedName>
        <fullName evidence="10">Dynein axonemal intermediate chain 4</fullName>
    </recommendedName>
    <alternativeName>
        <fullName evidence="11">WD repeat-containing protein 78</fullName>
    </alternativeName>
</protein>
<organism evidence="12 13">
    <name type="scientific">Xenotaenia resolanae</name>
    <dbReference type="NCBI Taxonomy" id="208358"/>
    <lineage>
        <taxon>Eukaryota</taxon>
        <taxon>Metazoa</taxon>
        <taxon>Chordata</taxon>
        <taxon>Craniata</taxon>
        <taxon>Vertebrata</taxon>
        <taxon>Euteleostomi</taxon>
        <taxon>Actinopterygii</taxon>
        <taxon>Neopterygii</taxon>
        <taxon>Teleostei</taxon>
        <taxon>Neoteleostei</taxon>
        <taxon>Acanthomorphata</taxon>
        <taxon>Ovalentaria</taxon>
        <taxon>Atherinomorphae</taxon>
        <taxon>Cyprinodontiformes</taxon>
        <taxon>Goodeidae</taxon>
        <taxon>Xenotaenia</taxon>
    </lineage>
</organism>
<dbReference type="PANTHER" id="PTHR12442:SF12">
    <property type="entry name" value="DYNEIN AXONEMAL INTERMEDIATE CHAIN 4"/>
    <property type="match status" value="1"/>
</dbReference>
<dbReference type="SMART" id="SM00320">
    <property type="entry name" value="WD40"/>
    <property type="match status" value="2"/>
</dbReference>
<keyword evidence="5" id="KW-0282">Flagellum</keyword>
<evidence type="ECO:0000256" key="5">
    <source>
        <dbReference type="ARBA" id="ARBA00022846"/>
    </source>
</evidence>
<evidence type="ECO:0000313" key="12">
    <source>
        <dbReference type="EMBL" id="MEQ2277636.1"/>
    </source>
</evidence>
<evidence type="ECO:0000256" key="11">
    <source>
        <dbReference type="ARBA" id="ARBA00041557"/>
    </source>
</evidence>
<keyword evidence="13" id="KW-1185">Reference proteome</keyword>
<dbReference type="InterPro" id="IPR001680">
    <property type="entry name" value="WD40_rpt"/>
</dbReference>
<reference evidence="12 13" key="1">
    <citation type="submission" date="2021-06" db="EMBL/GenBank/DDBJ databases">
        <authorList>
            <person name="Palmer J.M."/>
        </authorList>
    </citation>
    <scope>NUCLEOTIDE SEQUENCE [LARGE SCALE GENOMIC DNA]</scope>
    <source>
        <strain evidence="12 13">XR_2019</strain>
        <tissue evidence="12">Muscle</tissue>
    </source>
</reference>
<keyword evidence="6" id="KW-0969">Cilium</keyword>
<comment type="subcellular location">
    <subcellularLocation>
        <location evidence="1">Cytoplasm</location>
        <location evidence="1">Cytoskeleton</location>
        <location evidence="1">Flagellum axoneme</location>
    </subcellularLocation>
    <subcellularLocation>
        <location evidence="9">Dynein axonemal particle</location>
    </subcellularLocation>
</comment>
<evidence type="ECO:0000256" key="1">
    <source>
        <dbReference type="ARBA" id="ARBA00004611"/>
    </source>
</evidence>
<evidence type="ECO:0000313" key="13">
    <source>
        <dbReference type="Proteomes" id="UP001444071"/>
    </source>
</evidence>
<evidence type="ECO:0000256" key="10">
    <source>
        <dbReference type="ARBA" id="ARBA00040002"/>
    </source>
</evidence>
<evidence type="ECO:0000256" key="6">
    <source>
        <dbReference type="ARBA" id="ARBA00023069"/>
    </source>
</evidence>
<evidence type="ECO:0000256" key="2">
    <source>
        <dbReference type="ARBA" id="ARBA00022490"/>
    </source>
</evidence>
<sequence>SVDTMNSFGSAECKGIQGSKQKMKFQGLDAQGRGAFPLPLGFTPPEDPESQKKTSCLDIIFNTGSNRFKSSAVTDVASSRLFCSSFFSMSEMESGLFSRSNKTEESFTLDVDPTPPAHSEVPVRRQSLKAEMPEDNMYQGFNVILTETDMFSLLDLSPTLISEDAEDAETVKQRNIHYAECCKNRMDDDNYLERSSQTFVGEPKNKHTQANRNSSINEGTTATVWDMYDSFCEPKETRETQKADQEDCGDTAGSTVSSAEMEVCGECLEVEPGRDKFLLSESFKNSLLVIERVILLNVFQPKLAAFRGLPVLKDPYSTVKPSFEIQSTEDKDSTLSPTMEYLWTFACPLTTGHNITSMTWNKKNSWPERVFQCHSSVTCLDFSANNPSQLAVGMYDGSVAIYNVQVGNHMACIANSRDCSKRHQQPVWQVIWTKQQLQLSGEEREEVLVSVSGDGRITKWLVLSNGFNCIDLMVVKRIQDHKKVPAGNQEKCDIVLLPRTPVHCVDFHPT</sequence>
<dbReference type="InterPro" id="IPR015943">
    <property type="entry name" value="WD40/YVTN_repeat-like_dom_sf"/>
</dbReference>
<dbReference type="EMBL" id="JAHRIM010092100">
    <property type="protein sequence ID" value="MEQ2277636.1"/>
    <property type="molecule type" value="Genomic_DNA"/>
</dbReference>
<dbReference type="Pfam" id="PF00400">
    <property type="entry name" value="WD40"/>
    <property type="match status" value="1"/>
</dbReference>
<evidence type="ECO:0000256" key="4">
    <source>
        <dbReference type="ARBA" id="ARBA00022737"/>
    </source>
</evidence>
<accession>A0ABV0X7T6</accession>
<keyword evidence="4" id="KW-0677">Repeat</keyword>
<feature type="non-terminal residue" evidence="12">
    <location>
        <position position="510"/>
    </location>
</feature>
<dbReference type="InterPro" id="IPR036322">
    <property type="entry name" value="WD40_repeat_dom_sf"/>
</dbReference>
<dbReference type="Gene3D" id="2.130.10.10">
    <property type="entry name" value="YVTN repeat-like/Quinoprotein amine dehydrogenase"/>
    <property type="match status" value="1"/>
</dbReference>
<evidence type="ECO:0000256" key="9">
    <source>
        <dbReference type="ARBA" id="ARBA00024190"/>
    </source>
</evidence>
<proteinExistence type="predicted"/>
<keyword evidence="8" id="KW-0966">Cell projection</keyword>
<keyword evidence="7" id="KW-0206">Cytoskeleton</keyword>
<feature type="non-terminal residue" evidence="12">
    <location>
        <position position="1"/>
    </location>
</feature>
<evidence type="ECO:0000256" key="3">
    <source>
        <dbReference type="ARBA" id="ARBA00022574"/>
    </source>
</evidence>
<evidence type="ECO:0000256" key="7">
    <source>
        <dbReference type="ARBA" id="ARBA00023212"/>
    </source>
</evidence>
<comment type="caution">
    <text evidence="12">The sequence shown here is derived from an EMBL/GenBank/DDBJ whole genome shotgun (WGS) entry which is preliminary data.</text>
</comment>
<name>A0ABV0X7T6_9TELE</name>
<dbReference type="PANTHER" id="PTHR12442">
    <property type="entry name" value="DYNEIN INTERMEDIATE CHAIN"/>
    <property type="match status" value="1"/>
</dbReference>
<dbReference type="InterPro" id="IPR050687">
    <property type="entry name" value="Dynein_IC"/>
</dbReference>
<dbReference type="Proteomes" id="UP001444071">
    <property type="component" value="Unassembled WGS sequence"/>
</dbReference>
<dbReference type="SUPFAM" id="SSF50978">
    <property type="entry name" value="WD40 repeat-like"/>
    <property type="match status" value="1"/>
</dbReference>
<gene>
    <name evidence="12" type="ORF">XENORESO_005658</name>
</gene>
<keyword evidence="3" id="KW-0853">WD repeat</keyword>
<keyword evidence="2" id="KW-0963">Cytoplasm</keyword>